<feature type="transmembrane region" description="Helical" evidence="6">
    <location>
        <begin position="174"/>
        <end position="192"/>
    </location>
</feature>
<reference evidence="8" key="1">
    <citation type="journal article" date="2020" name="mSystems">
        <title>Genome- and Community-Level Interaction Insights into Carbon Utilization and Element Cycling Functions of Hydrothermarchaeota in Hydrothermal Sediment.</title>
        <authorList>
            <person name="Zhou Z."/>
            <person name="Liu Y."/>
            <person name="Xu W."/>
            <person name="Pan J."/>
            <person name="Luo Z.H."/>
            <person name="Li M."/>
        </authorList>
    </citation>
    <scope>NUCLEOTIDE SEQUENCE [LARGE SCALE GENOMIC DNA]</scope>
    <source>
        <strain evidence="8">SpSt-1181</strain>
    </source>
</reference>
<keyword evidence="5 6" id="KW-0472">Membrane</keyword>
<comment type="caution">
    <text evidence="8">The sequence shown here is derived from an EMBL/GenBank/DDBJ whole genome shotgun (WGS) entry which is preliminary data.</text>
</comment>
<accession>A0A831WPR7</accession>
<feature type="transmembrane region" description="Helical" evidence="6">
    <location>
        <begin position="345"/>
        <end position="367"/>
    </location>
</feature>
<evidence type="ECO:0000256" key="3">
    <source>
        <dbReference type="ARBA" id="ARBA00022676"/>
    </source>
</evidence>
<protein>
    <submittedName>
        <fullName evidence="8">Glycosyltransferase</fullName>
    </submittedName>
</protein>
<dbReference type="Pfam" id="PF00535">
    <property type="entry name" value="Glycos_transf_2"/>
    <property type="match status" value="1"/>
</dbReference>
<evidence type="ECO:0000256" key="5">
    <source>
        <dbReference type="ARBA" id="ARBA00023136"/>
    </source>
</evidence>
<dbReference type="GO" id="GO:0016757">
    <property type="term" value="F:glycosyltransferase activity"/>
    <property type="evidence" value="ECO:0007669"/>
    <property type="project" value="UniProtKB-KW"/>
</dbReference>
<dbReference type="CDD" id="cd06423">
    <property type="entry name" value="CESA_like"/>
    <property type="match status" value="1"/>
</dbReference>
<dbReference type="PANTHER" id="PTHR43646">
    <property type="entry name" value="GLYCOSYLTRANSFERASE"/>
    <property type="match status" value="1"/>
</dbReference>
<evidence type="ECO:0000256" key="4">
    <source>
        <dbReference type="ARBA" id="ARBA00022679"/>
    </source>
</evidence>
<proteinExistence type="predicted"/>
<dbReference type="Proteomes" id="UP000886335">
    <property type="component" value="Unassembled WGS sequence"/>
</dbReference>
<evidence type="ECO:0000256" key="2">
    <source>
        <dbReference type="ARBA" id="ARBA00022475"/>
    </source>
</evidence>
<keyword evidence="4" id="KW-0808">Transferase</keyword>
<feature type="domain" description="Glycosyltransferase 2-like" evidence="7">
    <location>
        <begin position="43"/>
        <end position="218"/>
    </location>
</feature>
<dbReference type="SUPFAM" id="SSF53448">
    <property type="entry name" value="Nucleotide-diphospho-sugar transferases"/>
    <property type="match status" value="1"/>
</dbReference>
<dbReference type="AlphaFoldDB" id="A0A831WPR7"/>
<organism evidence="8">
    <name type="scientific">Prosthecochloris aestuarii</name>
    <dbReference type="NCBI Taxonomy" id="1102"/>
    <lineage>
        <taxon>Bacteria</taxon>
        <taxon>Pseudomonadati</taxon>
        <taxon>Chlorobiota</taxon>
        <taxon>Chlorobiia</taxon>
        <taxon>Chlorobiales</taxon>
        <taxon>Chlorobiaceae</taxon>
        <taxon>Prosthecochloris</taxon>
    </lineage>
</organism>
<evidence type="ECO:0000256" key="1">
    <source>
        <dbReference type="ARBA" id="ARBA00004236"/>
    </source>
</evidence>
<evidence type="ECO:0000259" key="7">
    <source>
        <dbReference type="Pfam" id="PF00535"/>
    </source>
</evidence>
<evidence type="ECO:0000256" key="6">
    <source>
        <dbReference type="SAM" id="Phobius"/>
    </source>
</evidence>
<feature type="transmembrane region" description="Helical" evidence="6">
    <location>
        <begin position="314"/>
        <end position="333"/>
    </location>
</feature>
<keyword evidence="6" id="KW-1133">Transmembrane helix</keyword>
<dbReference type="GO" id="GO:0005886">
    <property type="term" value="C:plasma membrane"/>
    <property type="evidence" value="ECO:0007669"/>
    <property type="project" value="UniProtKB-SubCell"/>
</dbReference>
<keyword evidence="3" id="KW-0328">Glycosyltransferase</keyword>
<dbReference type="PANTHER" id="PTHR43646:SF2">
    <property type="entry name" value="GLYCOSYLTRANSFERASE 2-LIKE DOMAIN-CONTAINING PROTEIN"/>
    <property type="match status" value="1"/>
</dbReference>
<dbReference type="InterPro" id="IPR001173">
    <property type="entry name" value="Glyco_trans_2-like"/>
</dbReference>
<dbReference type="Gene3D" id="3.90.550.10">
    <property type="entry name" value="Spore Coat Polysaccharide Biosynthesis Protein SpsA, Chain A"/>
    <property type="match status" value="1"/>
</dbReference>
<dbReference type="EMBL" id="DSBW01000203">
    <property type="protein sequence ID" value="HED31807.1"/>
    <property type="molecule type" value="Genomic_DNA"/>
</dbReference>
<feature type="transmembrane region" description="Helical" evidence="6">
    <location>
        <begin position="6"/>
        <end position="24"/>
    </location>
</feature>
<keyword evidence="2" id="KW-1003">Cell membrane</keyword>
<evidence type="ECO:0000313" key="8">
    <source>
        <dbReference type="EMBL" id="HED31807.1"/>
    </source>
</evidence>
<dbReference type="InterPro" id="IPR029044">
    <property type="entry name" value="Nucleotide-diphossugar_trans"/>
</dbReference>
<sequence>MIVYQLVIIFFLLVFTGIVLRNLFDLRYLPSTENFPGKGPFVSVLVPARNEEHNIRACIASLLAQDYDLMEIVVLDDGSTDRTLAILQELQGQAGSSRLKIIKGTPLAHDWHGKAWACQQLGHEAKGELLLFTDADTVHAPSSIRRAVAGIDESGADMLSLTPYQEMKTFAEHLVVPVIYFILICYLPLAMVSRSRFLSLCFANGQFIMFRRDMYQRIGGHASVRRDLVEDVWLCKAVKKAGGKVTIYNGTSTVTCRMYRNMKEIWHGFSKNLFAGLGYNTAGMFGLIIMTMMLYILPYFFLFYGLLVSEYSIALFWLPLFQIKLALINRVLIAVRFRQSLAGSLLHGLSQIALVAIAVNSFYLVTFGKGASWKGRRYNFAGRTP</sequence>
<name>A0A831WPR7_PROAE</name>
<gene>
    <name evidence="8" type="ORF">ENN50_09080</name>
</gene>
<comment type="subcellular location">
    <subcellularLocation>
        <location evidence="1">Cell membrane</location>
    </subcellularLocation>
</comment>
<feature type="transmembrane region" description="Helical" evidence="6">
    <location>
        <begin position="282"/>
        <end position="307"/>
    </location>
</feature>
<keyword evidence="6" id="KW-0812">Transmembrane</keyword>